<organism evidence="1">
    <name type="scientific">Megasphaera elsdenii CAG:570</name>
    <dbReference type="NCBI Taxonomy" id="1263087"/>
    <lineage>
        <taxon>Bacteria</taxon>
        <taxon>Bacillati</taxon>
        <taxon>Bacillota</taxon>
        <taxon>Negativicutes</taxon>
        <taxon>Veillonellales</taxon>
        <taxon>Veillonellaceae</taxon>
        <taxon>Megasphaera</taxon>
    </lineage>
</organism>
<dbReference type="EMBL" id="CBKE010000087">
    <property type="protein sequence ID" value="CDF04484.1"/>
    <property type="molecule type" value="Genomic_DNA"/>
</dbReference>
<dbReference type="Proteomes" id="UP000017908">
    <property type="component" value="Unassembled WGS sequence"/>
</dbReference>
<dbReference type="SUPFAM" id="SSF110942">
    <property type="entry name" value="HSP90 C-terminal domain"/>
    <property type="match status" value="1"/>
</dbReference>
<dbReference type="Gene3D" id="1.20.120.790">
    <property type="entry name" value="Heat shock protein 90, C-terminal domain"/>
    <property type="match status" value="1"/>
</dbReference>
<sequence length="71" mass="8092">MARGSWLAVSRGPMDRFRRGRPERRPVYQGKDSQSFKDYCNLLYDQALLLEGIMPDDPVAFANKVASLMAK</sequence>
<dbReference type="AlphaFoldDB" id="R7MTI2"/>
<dbReference type="InterPro" id="IPR037196">
    <property type="entry name" value="HSP90_C"/>
</dbReference>
<reference evidence="1" key="1">
    <citation type="submission" date="2012-11" db="EMBL/GenBank/DDBJ databases">
        <title>Dependencies among metagenomic species, viruses, plasmids and units of genetic variation.</title>
        <authorList>
            <person name="Nielsen H.B."/>
            <person name="Almeida M."/>
            <person name="Juncker A.S."/>
            <person name="Rasmussen S."/>
            <person name="Li J."/>
            <person name="Sunagawa S."/>
            <person name="Plichta D."/>
            <person name="Gautier L."/>
            <person name="Le Chatelier E."/>
            <person name="Peletier E."/>
            <person name="Bonde I."/>
            <person name="Nielsen T."/>
            <person name="Manichanh C."/>
            <person name="Arumugam M."/>
            <person name="Batto J."/>
            <person name="Santos M.B.Q.D."/>
            <person name="Blom N."/>
            <person name="Borruel N."/>
            <person name="Burgdorf K.S."/>
            <person name="Boumezbeur F."/>
            <person name="Casellas F."/>
            <person name="Dore J."/>
            <person name="Guarner F."/>
            <person name="Hansen T."/>
            <person name="Hildebrand F."/>
            <person name="Kaas R.S."/>
            <person name="Kennedy S."/>
            <person name="Kristiansen K."/>
            <person name="Kultima J.R."/>
            <person name="Leonard P."/>
            <person name="Levenez F."/>
            <person name="Lund O."/>
            <person name="Moumen B."/>
            <person name="Le Paslier D."/>
            <person name="Pons N."/>
            <person name="Pedersen O."/>
            <person name="Prifti E."/>
            <person name="Qin J."/>
            <person name="Raes J."/>
            <person name="Tap J."/>
            <person name="Tims S."/>
            <person name="Ussery D.W."/>
            <person name="Yamada T."/>
            <person name="MetaHit consortium"/>
            <person name="Renault P."/>
            <person name="Sicheritz-Ponten T."/>
            <person name="Bork P."/>
            <person name="Wang J."/>
            <person name="Brunak S."/>
            <person name="Ehrlich S.D."/>
        </authorList>
    </citation>
    <scope>NUCLEOTIDE SEQUENCE [LARGE SCALE GENOMIC DNA]</scope>
</reference>
<comment type="caution">
    <text evidence="1">The sequence shown here is derived from an EMBL/GenBank/DDBJ whole genome shotgun (WGS) entry which is preliminary data.</text>
</comment>
<accession>R7MTI2</accession>
<evidence type="ECO:0000313" key="1">
    <source>
        <dbReference type="EMBL" id="CDF04484.1"/>
    </source>
</evidence>
<protein>
    <submittedName>
        <fullName evidence="1">Chaperone protein HtpG</fullName>
    </submittedName>
</protein>
<gene>
    <name evidence="1" type="ORF">BN715_00835</name>
</gene>
<proteinExistence type="predicted"/>
<name>R7MTI2_MEGEL</name>